<feature type="transmembrane region" description="Helical" evidence="1">
    <location>
        <begin position="47"/>
        <end position="72"/>
    </location>
</feature>
<comment type="caution">
    <text evidence="2">The sequence shown here is derived from an EMBL/GenBank/DDBJ whole genome shotgun (WGS) entry which is preliminary data.</text>
</comment>
<gene>
    <name evidence="2" type="ORF">pipiens_004166</name>
</gene>
<evidence type="ECO:0000256" key="1">
    <source>
        <dbReference type="SAM" id="Phobius"/>
    </source>
</evidence>
<evidence type="ECO:0000313" key="3">
    <source>
        <dbReference type="Proteomes" id="UP001562425"/>
    </source>
</evidence>
<name>A0ABD1CM99_CULPP</name>
<dbReference type="Proteomes" id="UP001562425">
    <property type="component" value="Unassembled WGS sequence"/>
</dbReference>
<reference evidence="2 3" key="1">
    <citation type="submission" date="2024-05" db="EMBL/GenBank/DDBJ databases">
        <title>Culex pipiens pipiens assembly and annotation.</title>
        <authorList>
            <person name="Alout H."/>
            <person name="Durand T."/>
        </authorList>
    </citation>
    <scope>NUCLEOTIDE SEQUENCE [LARGE SCALE GENOMIC DNA]</scope>
    <source>
        <strain evidence="2">HA-2024</strain>
        <tissue evidence="2">Whole body</tissue>
    </source>
</reference>
<dbReference type="AlphaFoldDB" id="A0ABD1CM99"/>
<sequence>MPTEQHSNDLLEHFKKIDVVDTGKETFSVRFQKFWKKFKLKSALSHVGLLVSLAVYCGVGGVVSGTFPLIILEHRAALKDFHC</sequence>
<dbReference type="EMBL" id="JBEHCU010010915">
    <property type="protein sequence ID" value="KAL1377524.1"/>
    <property type="molecule type" value="Genomic_DNA"/>
</dbReference>
<protein>
    <submittedName>
        <fullName evidence="2">Uncharacterized protein</fullName>
    </submittedName>
</protein>
<proteinExistence type="predicted"/>
<keyword evidence="1" id="KW-0472">Membrane</keyword>
<accession>A0ABD1CM99</accession>
<keyword evidence="3" id="KW-1185">Reference proteome</keyword>
<evidence type="ECO:0000313" key="2">
    <source>
        <dbReference type="EMBL" id="KAL1377524.1"/>
    </source>
</evidence>
<organism evidence="2 3">
    <name type="scientific">Culex pipiens pipiens</name>
    <name type="common">Northern house mosquito</name>
    <dbReference type="NCBI Taxonomy" id="38569"/>
    <lineage>
        <taxon>Eukaryota</taxon>
        <taxon>Metazoa</taxon>
        <taxon>Ecdysozoa</taxon>
        <taxon>Arthropoda</taxon>
        <taxon>Hexapoda</taxon>
        <taxon>Insecta</taxon>
        <taxon>Pterygota</taxon>
        <taxon>Neoptera</taxon>
        <taxon>Endopterygota</taxon>
        <taxon>Diptera</taxon>
        <taxon>Nematocera</taxon>
        <taxon>Culicoidea</taxon>
        <taxon>Culicidae</taxon>
        <taxon>Culicinae</taxon>
        <taxon>Culicini</taxon>
        <taxon>Culex</taxon>
        <taxon>Culex</taxon>
    </lineage>
</organism>
<keyword evidence="1" id="KW-1133">Transmembrane helix</keyword>
<keyword evidence="1" id="KW-0812">Transmembrane</keyword>